<dbReference type="GeneID" id="107371835"/>
<proteinExistence type="predicted"/>
<dbReference type="InterPro" id="IPR011705">
    <property type="entry name" value="BACK"/>
</dbReference>
<protein>
    <recommendedName>
        <fullName evidence="4">BTB domain-containing protein</fullName>
    </recommendedName>
</protein>
<dbReference type="SUPFAM" id="SSF54695">
    <property type="entry name" value="POZ domain"/>
    <property type="match status" value="1"/>
</dbReference>
<dbReference type="AlphaFoldDB" id="T1JY92"/>
<keyword evidence="2" id="KW-0677">Repeat</keyword>
<dbReference type="Proteomes" id="UP000015104">
    <property type="component" value="Unassembled WGS sequence"/>
</dbReference>
<dbReference type="PROSITE" id="PS50097">
    <property type="entry name" value="BTB"/>
    <property type="match status" value="1"/>
</dbReference>
<keyword evidence="3" id="KW-0009">Actin-binding</keyword>
<evidence type="ECO:0000256" key="1">
    <source>
        <dbReference type="ARBA" id="ARBA00022441"/>
    </source>
</evidence>
<keyword evidence="1" id="KW-0880">Kelch repeat</keyword>
<dbReference type="EMBL" id="CAEY01000832">
    <property type="status" value="NOT_ANNOTATED_CDS"/>
    <property type="molecule type" value="Genomic_DNA"/>
</dbReference>
<sequence>MDSLETADQITIVNRSSEHRISKNLIRRIPYFEKLLSYDYLESRENKVELDFDEKAFKWLLNWIEFGDIFIEMDYVINLSNMADYFGLKDQLEQDCARYFRENFSSQHLPSVIPQVTSTTKYLNSGYLSAFICRYFLKISNKTVWLDYPFETIEYICALDLMIHSEYQVFDAIVKWVSFKTDSRKCHLENLLKLVRWCNLEGKYLSKVKENELIVSYTKTRTLLSLFISRLCSHDKTNCNCNIDRTKQGCFVVIEELDDKNSIIKVLDSNFLPLVNQVMQSDESLPLHFFHGKYASDISFESGRKMIRIDWKRNKYRLYDFQAYKLHCLKMLKCISDKQQSESWIVQTQTTYASSAACESAFLEVNDKFLVVHNELDNFRFLENPSALNFNLHAGNGDTYMATILDDSIYMLTNKLEFFQFNIERKLEFKKIEIRGFEVEFNFKNLFLTSKQVNDDRVIIVDKIKKGVFCLNVSTQKCKSMGRIIDCKSKSTDGQKESNVLKTFTFGFISMDSSKLYLKRKSTK</sequence>
<evidence type="ECO:0000256" key="3">
    <source>
        <dbReference type="ARBA" id="ARBA00023203"/>
    </source>
</evidence>
<dbReference type="STRING" id="32264.T1JY92"/>
<dbReference type="CDD" id="cd18186">
    <property type="entry name" value="BTB_POZ_ZBTB_KLHL-like"/>
    <property type="match status" value="1"/>
</dbReference>
<dbReference type="InterPro" id="IPR000210">
    <property type="entry name" value="BTB/POZ_dom"/>
</dbReference>
<keyword evidence="6" id="KW-1185">Reference proteome</keyword>
<reference evidence="6" key="1">
    <citation type="submission" date="2011-08" db="EMBL/GenBank/DDBJ databases">
        <authorList>
            <person name="Rombauts S."/>
        </authorList>
    </citation>
    <scope>NUCLEOTIDE SEQUENCE</scope>
    <source>
        <strain evidence="6">London</strain>
    </source>
</reference>
<name>T1JY92_TETUR</name>
<dbReference type="PANTHER" id="PTHR24412:SF489">
    <property type="entry name" value="RING FINGER DOMAIN AND KELCH REPEAT-CONTAINING PROTEIN DDB_G0271372"/>
    <property type="match status" value="1"/>
</dbReference>
<dbReference type="Pfam" id="PF07707">
    <property type="entry name" value="BACK"/>
    <property type="match status" value="1"/>
</dbReference>
<organism evidence="5 6">
    <name type="scientific">Tetranychus urticae</name>
    <name type="common">Two-spotted spider mite</name>
    <dbReference type="NCBI Taxonomy" id="32264"/>
    <lineage>
        <taxon>Eukaryota</taxon>
        <taxon>Metazoa</taxon>
        <taxon>Ecdysozoa</taxon>
        <taxon>Arthropoda</taxon>
        <taxon>Chelicerata</taxon>
        <taxon>Arachnida</taxon>
        <taxon>Acari</taxon>
        <taxon>Acariformes</taxon>
        <taxon>Trombidiformes</taxon>
        <taxon>Prostigmata</taxon>
        <taxon>Eleutherengona</taxon>
        <taxon>Raphignathae</taxon>
        <taxon>Tetranychoidea</taxon>
        <taxon>Tetranychidae</taxon>
        <taxon>Tetranychus</taxon>
    </lineage>
</organism>
<dbReference type="InterPro" id="IPR011333">
    <property type="entry name" value="SKP1/BTB/POZ_sf"/>
</dbReference>
<accession>T1JY92</accession>
<dbReference type="PANTHER" id="PTHR24412">
    <property type="entry name" value="KELCH PROTEIN"/>
    <property type="match status" value="1"/>
</dbReference>
<evidence type="ECO:0000313" key="5">
    <source>
        <dbReference type="EnsemblMetazoa" id="tetur02g14861.1"/>
    </source>
</evidence>
<evidence type="ECO:0000259" key="4">
    <source>
        <dbReference type="PROSITE" id="PS50097"/>
    </source>
</evidence>
<evidence type="ECO:0000313" key="6">
    <source>
        <dbReference type="Proteomes" id="UP000015104"/>
    </source>
</evidence>
<feature type="domain" description="BTB" evidence="4">
    <location>
        <begin position="7"/>
        <end position="73"/>
    </location>
</feature>
<reference evidence="5" key="2">
    <citation type="submission" date="2015-06" db="UniProtKB">
        <authorList>
            <consortium name="EnsemblMetazoa"/>
        </authorList>
    </citation>
    <scope>IDENTIFICATION</scope>
</reference>
<evidence type="ECO:0000256" key="2">
    <source>
        <dbReference type="ARBA" id="ARBA00022737"/>
    </source>
</evidence>
<dbReference type="RefSeq" id="XP_025018546.1">
    <property type="nucleotide sequence ID" value="XM_025162778.1"/>
</dbReference>
<dbReference type="Gene3D" id="1.25.40.420">
    <property type="match status" value="1"/>
</dbReference>
<dbReference type="HOGENOM" id="CLU_020442_0_0_1"/>
<dbReference type="Gene3D" id="3.30.710.10">
    <property type="entry name" value="Potassium Channel Kv1.1, Chain A"/>
    <property type="match status" value="1"/>
</dbReference>
<dbReference type="EnsemblMetazoa" id="tetur02g14861.1">
    <property type="protein sequence ID" value="tetur02g14861.1"/>
    <property type="gene ID" value="tetur02g14861"/>
</dbReference>